<gene>
    <name evidence="2" type="ORF">ODALV1_LOCUS25496</name>
</gene>
<name>A0ABP1RSA8_9HEXA</name>
<accession>A0ABP1RSA8</accession>
<protein>
    <submittedName>
        <fullName evidence="2">Uncharacterized protein</fullName>
    </submittedName>
</protein>
<organism evidence="2 3">
    <name type="scientific">Orchesella dallaii</name>
    <dbReference type="NCBI Taxonomy" id="48710"/>
    <lineage>
        <taxon>Eukaryota</taxon>
        <taxon>Metazoa</taxon>
        <taxon>Ecdysozoa</taxon>
        <taxon>Arthropoda</taxon>
        <taxon>Hexapoda</taxon>
        <taxon>Collembola</taxon>
        <taxon>Entomobryomorpha</taxon>
        <taxon>Entomobryoidea</taxon>
        <taxon>Orchesellidae</taxon>
        <taxon>Orchesellinae</taxon>
        <taxon>Orchesella</taxon>
    </lineage>
</organism>
<feature type="region of interest" description="Disordered" evidence="1">
    <location>
        <begin position="77"/>
        <end position="135"/>
    </location>
</feature>
<keyword evidence="3" id="KW-1185">Reference proteome</keyword>
<dbReference type="EMBL" id="CAXLJM020000104">
    <property type="protein sequence ID" value="CAL8134378.1"/>
    <property type="molecule type" value="Genomic_DNA"/>
</dbReference>
<feature type="compositionally biased region" description="Basic and acidic residues" evidence="1">
    <location>
        <begin position="112"/>
        <end position="131"/>
    </location>
</feature>
<evidence type="ECO:0000256" key="1">
    <source>
        <dbReference type="SAM" id="MobiDB-lite"/>
    </source>
</evidence>
<feature type="region of interest" description="Disordered" evidence="1">
    <location>
        <begin position="1"/>
        <end position="32"/>
    </location>
</feature>
<comment type="caution">
    <text evidence="2">The sequence shown here is derived from an EMBL/GenBank/DDBJ whole genome shotgun (WGS) entry which is preliminary data.</text>
</comment>
<feature type="compositionally biased region" description="Basic residues" evidence="1">
    <location>
        <begin position="1"/>
        <end position="14"/>
    </location>
</feature>
<reference evidence="2 3" key="1">
    <citation type="submission" date="2024-08" db="EMBL/GenBank/DDBJ databases">
        <authorList>
            <person name="Cucini C."/>
            <person name="Frati F."/>
        </authorList>
    </citation>
    <scope>NUCLEOTIDE SEQUENCE [LARGE SCALE GENOMIC DNA]</scope>
</reference>
<dbReference type="Proteomes" id="UP001642540">
    <property type="component" value="Unassembled WGS sequence"/>
</dbReference>
<proteinExistence type="predicted"/>
<sequence length="378" mass="41506">MGLKKKKASTKKSNTKVPPPNPEPVAAVGQHAESLPGCKLQLSMMKYDELVKDVGIEFDPDDFNELALTNTKTSLETGKTTEAVGGSKSSGTVLENAKSPEMHKSTGGPPKPGDKKNKKKGETSKPSETLKSKAAPVSAPTTVSCYACVLWHPAIKAEMELHRSVGNSLYSTLGIGRLISDRDKIIMENPNMDWKKPFLLLDVIYREGITALKDTDGSYKIPVEEKDTADNKDVSAAKRVWDLHVSSYLSPLAVEILRGPPTTIMIWGARKCPADASSAEEMEPQHRPEGEIYIDLIYGPINILIFHSEDISKERVMAMKGDFGRSELGAFNQGYRRRICHSMVDGTVAVHFSRWTEANYSCVPGKQEVIPIPPPPME</sequence>
<evidence type="ECO:0000313" key="2">
    <source>
        <dbReference type="EMBL" id="CAL8134378.1"/>
    </source>
</evidence>
<evidence type="ECO:0000313" key="3">
    <source>
        <dbReference type="Proteomes" id="UP001642540"/>
    </source>
</evidence>